<dbReference type="CDD" id="cd00096">
    <property type="entry name" value="Ig"/>
    <property type="match status" value="1"/>
</dbReference>
<dbReference type="EMBL" id="JAFIRN010000006">
    <property type="protein sequence ID" value="KAG5846541.1"/>
    <property type="molecule type" value="Genomic_DNA"/>
</dbReference>
<proteinExistence type="predicted"/>
<dbReference type="SUPFAM" id="SSF48726">
    <property type="entry name" value="Immunoglobulin"/>
    <property type="match status" value="1"/>
</dbReference>
<evidence type="ECO:0000259" key="2">
    <source>
        <dbReference type="PROSITE" id="PS50835"/>
    </source>
</evidence>
<keyword evidence="4" id="KW-1185">Reference proteome</keyword>
<dbReference type="PROSITE" id="PS50835">
    <property type="entry name" value="IG_LIKE"/>
    <property type="match status" value="1"/>
</dbReference>
<accession>A0A9D3MCL6</accession>
<evidence type="ECO:0000313" key="3">
    <source>
        <dbReference type="EMBL" id="KAG5846541.1"/>
    </source>
</evidence>
<evidence type="ECO:0000313" key="4">
    <source>
        <dbReference type="Proteomes" id="UP001044222"/>
    </source>
</evidence>
<feature type="non-terminal residue" evidence="3">
    <location>
        <position position="1"/>
    </location>
</feature>
<dbReference type="Pfam" id="PF01390">
    <property type="entry name" value="SEA"/>
    <property type="match status" value="1"/>
</dbReference>
<dbReference type="Pfam" id="PF13927">
    <property type="entry name" value="Ig_3"/>
    <property type="match status" value="1"/>
</dbReference>
<organism evidence="3 4">
    <name type="scientific">Anguilla anguilla</name>
    <name type="common">European freshwater eel</name>
    <name type="synonym">Muraena anguilla</name>
    <dbReference type="NCBI Taxonomy" id="7936"/>
    <lineage>
        <taxon>Eukaryota</taxon>
        <taxon>Metazoa</taxon>
        <taxon>Chordata</taxon>
        <taxon>Craniata</taxon>
        <taxon>Vertebrata</taxon>
        <taxon>Euteleostomi</taxon>
        <taxon>Actinopterygii</taxon>
        <taxon>Neopterygii</taxon>
        <taxon>Teleostei</taxon>
        <taxon>Anguilliformes</taxon>
        <taxon>Anguillidae</taxon>
        <taxon>Anguilla</taxon>
    </lineage>
</organism>
<dbReference type="InterPro" id="IPR003599">
    <property type="entry name" value="Ig_sub"/>
</dbReference>
<evidence type="ECO:0008006" key="5">
    <source>
        <dbReference type="Google" id="ProtNLM"/>
    </source>
</evidence>
<protein>
    <recommendedName>
        <fullName evidence="5">Ig-like domain-containing protein</fullName>
    </recommendedName>
</protein>
<comment type="caution">
    <text evidence="3">The sequence shown here is derived from an EMBL/GenBank/DDBJ whole genome shotgun (WGS) entry which is preliminary data.</text>
</comment>
<dbReference type="SUPFAM" id="SSF82671">
    <property type="entry name" value="SEA domain"/>
    <property type="match status" value="1"/>
</dbReference>
<dbReference type="InterPro" id="IPR036179">
    <property type="entry name" value="Ig-like_dom_sf"/>
</dbReference>
<dbReference type="InterPro" id="IPR007110">
    <property type="entry name" value="Ig-like_dom"/>
</dbReference>
<feature type="domain" description="Ig-like" evidence="2">
    <location>
        <begin position="91"/>
        <end position="185"/>
    </location>
</feature>
<dbReference type="SMART" id="SM00409">
    <property type="entry name" value="IG"/>
    <property type="match status" value="1"/>
</dbReference>
<feature type="domain" description="SEA" evidence="1">
    <location>
        <begin position="1"/>
        <end position="101"/>
    </location>
</feature>
<dbReference type="Gene3D" id="3.30.70.960">
    <property type="entry name" value="SEA domain"/>
    <property type="match status" value="1"/>
</dbReference>
<dbReference type="Gene3D" id="2.60.40.10">
    <property type="entry name" value="Immunoglobulins"/>
    <property type="match status" value="1"/>
</dbReference>
<dbReference type="InterPro" id="IPR036364">
    <property type="entry name" value="SEA_dom_sf"/>
</dbReference>
<evidence type="ECO:0000259" key="1">
    <source>
        <dbReference type="PROSITE" id="PS50024"/>
    </source>
</evidence>
<dbReference type="InterPro" id="IPR013783">
    <property type="entry name" value="Ig-like_fold"/>
</dbReference>
<dbReference type="PROSITE" id="PS50024">
    <property type="entry name" value="SEA"/>
    <property type="match status" value="1"/>
</dbReference>
<gene>
    <name evidence="3" type="ORF">ANANG_G00116090</name>
</gene>
<dbReference type="AlphaFoldDB" id="A0A9D3MCL6"/>
<dbReference type="Proteomes" id="UP001044222">
    <property type="component" value="Unassembled WGS sequence"/>
</dbReference>
<sequence>MSFRIIGQIYSPSLSDTSSQEYIQLEMIVRNAIDKIYRMTIQEYIGVSEVRFSSGSVITSYKMRTNKVSSSDIQEANQAVVETLQSYDVEPMSFTAALIENTFEDLPMVFSGDSISLRCNPTVDKKGNPVTWKVKGKNIKNNSKYTIDTEQSSLTVKNLVTSESGIYECSVKIGVVEFVRKQNVTVLPAPTVFVNNHVISSPCNTAVKLECCGNVHDIRLEWIDKQSGDTPEFSEDNCITMDRRCQKVETRVFICKMTFRNK</sequence>
<dbReference type="InterPro" id="IPR000082">
    <property type="entry name" value="SEA_dom"/>
</dbReference>
<name>A0A9D3MCL6_ANGAN</name>
<reference evidence="3" key="1">
    <citation type="submission" date="2021-01" db="EMBL/GenBank/DDBJ databases">
        <title>A chromosome-scale assembly of European eel, Anguilla anguilla.</title>
        <authorList>
            <person name="Henkel C."/>
            <person name="Jong-Raadsen S.A."/>
            <person name="Dufour S."/>
            <person name="Weltzien F.-A."/>
            <person name="Palstra A.P."/>
            <person name="Pelster B."/>
            <person name="Spaink H.P."/>
            <person name="Van Den Thillart G.E."/>
            <person name="Jansen H."/>
            <person name="Zahm M."/>
            <person name="Klopp C."/>
            <person name="Cedric C."/>
            <person name="Louis A."/>
            <person name="Berthelot C."/>
            <person name="Parey E."/>
            <person name="Roest Crollius H."/>
            <person name="Montfort J."/>
            <person name="Robinson-Rechavi M."/>
            <person name="Bucao C."/>
            <person name="Bouchez O."/>
            <person name="Gislard M."/>
            <person name="Lluch J."/>
            <person name="Milhes M."/>
            <person name="Lampietro C."/>
            <person name="Lopez Roques C."/>
            <person name="Donnadieu C."/>
            <person name="Braasch I."/>
            <person name="Desvignes T."/>
            <person name="Postlethwait J."/>
            <person name="Bobe J."/>
            <person name="Guiguen Y."/>
            <person name="Dirks R."/>
        </authorList>
    </citation>
    <scope>NUCLEOTIDE SEQUENCE</scope>
    <source>
        <strain evidence="3">Tag_6206</strain>
        <tissue evidence="3">Liver</tissue>
    </source>
</reference>